<sequence length="133" mass="14148">MTDSALIPTFVLDASALLCLLFDEPGADRVEARLTRALVSAVNYHEVLAKLTDRGVEAAEAKAMLAELDIDVIAVDRDQADIGGEIHPLVRGVGLGLGERSCLALARSRQAVAVTADRLWGDLDIGVSIEVVR</sequence>
<keyword evidence="2" id="KW-0614">Plasmid</keyword>
<evidence type="ECO:0000313" key="2">
    <source>
        <dbReference type="EMBL" id="WCT80114.1"/>
    </source>
</evidence>
<name>A0ABY7U706_9SPHN</name>
<dbReference type="EMBL" id="CP117418">
    <property type="protein sequence ID" value="WCT80114.1"/>
    <property type="molecule type" value="Genomic_DNA"/>
</dbReference>
<geneLocation type="plasmid" evidence="2 3">
    <name>unnamed1</name>
</geneLocation>
<dbReference type="Pfam" id="PF01850">
    <property type="entry name" value="PIN"/>
    <property type="match status" value="1"/>
</dbReference>
<dbReference type="Gene3D" id="3.40.50.1010">
    <property type="entry name" value="5'-nuclease"/>
    <property type="match status" value="1"/>
</dbReference>
<dbReference type="CDD" id="cd18682">
    <property type="entry name" value="PIN_VapC-like"/>
    <property type="match status" value="1"/>
</dbReference>
<evidence type="ECO:0000313" key="3">
    <source>
        <dbReference type="Proteomes" id="UP001218231"/>
    </source>
</evidence>
<organism evidence="2 3">
    <name type="scientific">Novosphingobium humi</name>
    <dbReference type="NCBI Taxonomy" id="2282397"/>
    <lineage>
        <taxon>Bacteria</taxon>
        <taxon>Pseudomonadati</taxon>
        <taxon>Pseudomonadota</taxon>
        <taxon>Alphaproteobacteria</taxon>
        <taxon>Sphingomonadales</taxon>
        <taxon>Sphingomonadaceae</taxon>
        <taxon>Novosphingobium</taxon>
    </lineage>
</organism>
<evidence type="ECO:0000259" key="1">
    <source>
        <dbReference type="Pfam" id="PF01850"/>
    </source>
</evidence>
<accession>A0ABY7U706</accession>
<feature type="domain" description="PIN" evidence="1">
    <location>
        <begin position="11"/>
        <end position="119"/>
    </location>
</feature>
<keyword evidence="3" id="KW-1185">Reference proteome</keyword>
<reference evidence="2 3" key="1">
    <citation type="submission" date="2023-02" db="EMBL/GenBank/DDBJ databases">
        <title>Genome sequence of Novosphingobium humi KACC 19094.</title>
        <authorList>
            <person name="Kim S."/>
            <person name="Heo J."/>
            <person name="Kwon S.-W."/>
        </authorList>
    </citation>
    <scope>NUCLEOTIDE SEQUENCE [LARGE SCALE GENOMIC DNA]</scope>
    <source>
        <strain evidence="2 3">KACC 19094</strain>
        <plasmid evidence="2 3">unnamed1</plasmid>
    </source>
</reference>
<dbReference type="SUPFAM" id="SSF88723">
    <property type="entry name" value="PIN domain-like"/>
    <property type="match status" value="1"/>
</dbReference>
<dbReference type="InterPro" id="IPR029060">
    <property type="entry name" value="PIN-like_dom_sf"/>
</dbReference>
<gene>
    <name evidence="2" type="ORF">PQ457_18830</name>
</gene>
<protein>
    <submittedName>
        <fullName evidence="2">Type II toxin-antitoxin system VapC family toxin</fullName>
    </submittedName>
</protein>
<dbReference type="RefSeq" id="WP_273620385.1">
    <property type="nucleotide sequence ID" value="NZ_CP117418.1"/>
</dbReference>
<dbReference type="Proteomes" id="UP001218231">
    <property type="component" value="Plasmid unnamed1"/>
</dbReference>
<proteinExistence type="predicted"/>
<dbReference type="InterPro" id="IPR002716">
    <property type="entry name" value="PIN_dom"/>
</dbReference>